<feature type="active site" evidence="2">
    <location>
        <position position="382"/>
    </location>
</feature>
<organism evidence="5 6">
    <name type="scientific">Helobdella robusta</name>
    <name type="common">Californian leech</name>
    <dbReference type="NCBI Taxonomy" id="6412"/>
    <lineage>
        <taxon>Eukaryota</taxon>
        <taxon>Metazoa</taxon>
        <taxon>Spiralia</taxon>
        <taxon>Lophotrochozoa</taxon>
        <taxon>Annelida</taxon>
        <taxon>Clitellata</taxon>
        <taxon>Hirudinea</taxon>
        <taxon>Rhynchobdellida</taxon>
        <taxon>Glossiphoniidae</taxon>
        <taxon>Helobdella</taxon>
    </lineage>
</organism>
<dbReference type="GO" id="GO:0004222">
    <property type="term" value="F:metalloendopeptidase activity"/>
    <property type="evidence" value="ECO:0000318"/>
    <property type="project" value="GO_Central"/>
</dbReference>
<dbReference type="InterPro" id="IPR024079">
    <property type="entry name" value="MetalloPept_cat_dom_sf"/>
</dbReference>
<keyword evidence="1 2" id="KW-1015">Disulfide bond</keyword>
<dbReference type="AlphaFoldDB" id="T1F858"/>
<dbReference type="EMBL" id="KB096743">
    <property type="protein sequence ID" value="ESO01517.1"/>
    <property type="molecule type" value="Genomic_DNA"/>
</dbReference>
<dbReference type="EnsemblMetazoa" id="HelroT174473">
    <property type="protein sequence ID" value="HelroP174473"/>
    <property type="gene ID" value="HelroG174473"/>
</dbReference>
<feature type="binding site" evidence="2">
    <location>
        <position position="381"/>
    </location>
    <ligand>
        <name>Zn(2+)</name>
        <dbReference type="ChEBI" id="CHEBI:29105"/>
        <note>catalytic</note>
    </ligand>
</feature>
<feature type="binding site" evidence="2">
    <location>
        <position position="385"/>
    </location>
    <ligand>
        <name>Zn(2+)</name>
        <dbReference type="ChEBI" id="CHEBI:29105"/>
        <note>catalytic</note>
    </ligand>
</feature>
<dbReference type="GeneID" id="20205007"/>
<dbReference type="Proteomes" id="UP000015101">
    <property type="component" value="Unassembled WGS sequence"/>
</dbReference>
<dbReference type="RefSeq" id="XP_009020171.1">
    <property type="nucleotide sequence ID" value="XM_009021923.1"/>
</dbReference>
<sequence length="412" mass="46515">MQLRNSSSTFCEFHLQVNKELISKNFELHVVGENGVREKVNEKPSRCYYQGYVNGNSSLKVVLAVCRTIRPGSLLSNAVTAKEKPGTLPQHHRTALCRVIGFFNLNNGLYNVISSDKDTFSIVDVLKIPKDVKFYCGMGNETIGIFDRNNNLFPSLNVSKKRVEKKSVEFDRRVRIIKTFFTIDFTQPQYKWLAKMLKICKPSGVPYSSEITIEQDISNQLYEDSGKDENNATERLLLVINGASVFFQDQDIFISVVGIDIWSAPKFDISSDGKEFISFWIDYQDTNVRPTAVNHDASVIVMLVLFGVPVKIGANFDKSMDDKKFMGVSDYHHYLVKYFCRNKDMGPSLGYAATGSMCKPNAALWVKFSPYDITSSATLTHELGHVLSLRHDNSYPDCSCSKDPCVMEDAIE</sequence>
<feature type="binding site" evidence="2">
    <location>
        <position position="391"/>
    </location>
    <ligand>
        <name>Zn(2+)</name>
        <dbReference type="ChEBI" id="CHEBI:29105"/>
        <note>catalytic</note>
    </ligand>
</feature>
<feature type="disulfide bond" evidence="2">
    <location>
        <begin position="400"/>
        <end position="405"/>
    </location>
</feature>
<reference evidence="4 6" key="2">
    <citation type="journal article" date="2013" name="Nature">
        <title>Insights into bilaterian evolution from three spiralian genomes.</title>
        <authorList>
            <person name="Simakov O."/>
            <person name="Marletaz F."/>
            <person name="Cho S.J."/>
            <person name="Edsinger-Gonzales E."/>
            <person name="Havlak P."/>
            <person name="Hellsten U."/>
            <person name="Kuo D.H."/>
            <person name="Larsson T."/>
            <person name="Lv J."/>
            <person name="Arendt D."/>
            <person name="Savage R."/>
            <person name="Osoegawa K."/>
            <person name="de Jong P."/>
            <person name="Grimwood J."/>
            <person name="Chapman J.A."/>
            <person name="Shapiro H."/>
            <person name="Aerts A."/>
            <person name="Otillar R.P."/>
            <person name="Terry A.Y."/>
            <person name="Boore J.L."/>
            <person name="Grigoriev I.V."/>
            <person name="Lindberg D.R."/>
            <person name="Seaver E.C."/>
            <person name="Weisblat D.A."/>
            <person name="Putnam N.H."/>
            <person name="Rokhsar D.S."/>
        </authorList>
    </citation>
    <scope>NUCLEOTIDE SEQUENCE</scope>
</reference>
<protein>
    <recommendedName>
        <fullName evidence="3">Peptidase M12B domain-containing protein</fullName>
    </recommendedName>
</protein>
<keyword evidence="2" id="KW-0479">Metal-binding</keyword>
<comment type="caution">
    <text evidence="2">Lacks conserved residue(s) required for the propagation of feature annotation.</text>
</comment>
<keyword evidence="2" id="KW-0862">Zinc</keyword>
<dbReference type="InterPro" id="IPR002870">
    <property type="entry name" value="Peptidase_M12B_N"/>
</dbReference>
<dbReference type="Gene3D" id="3.40.390.10">
    <property type="entry name" value="Collagenase (Catalytic Domain)"/>
    <property type="match status" value="1"/>
</dbReference>
<dbReference type="PANTHER" id="PTHR11905">
    <property type="entry name" value="ADAM A DISINTEGRIN AND METALLOPROTEASE DOMAIN"/>
    <property type="match status" value="1"/>
</dbReference>
<dbReference type="PANTHER" id="PTHR11905:SF247">
    <property type="entry name" value="PEPTIDASE M12B DOMAIN-CONTAINING PROTEIN"/>
    <property type="match status" value="1"/>
</dbReference>
<dbReference type="CTD" id="20205007"/>
<dbReference type="Pfam" id="PF01562">
    <property type="entry name" value="Pep_M12B_propep"/>
    <property type="match status" value="1"/>
</dbReference>
<dbReference type="SUPFAM" id="SSF55486">
    <property type="entry name" value="Metalloproteases ('zincins'), catalytic domain"/>
    <property type="match status" value="1"/>
</dbReference>
<evidence type="ECO:0000313" key="5">
    <source>
        <dbReference type="EnsemblMetazoa" id="HelroP174473"/>
    </source>
</evidence>
<name>T1F858_HELRO</name>
<keyword evidence="6" id="KW-1185">Reference proteome</keyword>
<dbReference type="GO" id="GO:0046872">
    <property type="term" value="F:metal ion binding"/>
    <property type="evidence" value="ECO:0007669"/>
    <property type="project" value="UniProtKB-KW"/>
</dbReference>
<gene>
    <name evidence="5" type="primary">20205007</name>
    <name evidence="4" type="ORF">HELRODRAFT_174473</name>
</gene>
<dbReference type="EMBL" id="AMQM01004926">
    <property type="status" value="NOT_ANNOTATED_CDS"/>
    <property type="molecule type" value="Genomic_DNA"/>
</dbReference>
<proteinExistence type="predicted"/>
<reference evidence="5" key="3">
    <citation type="submission" date="2015-06" db="UniProtKB">
        <authorList>
            <consortium name="EnsemblMetazoa"/>
        </authorList>
    </citation>
    <scope>IDENTIFICATION</scope>
</reference>
<dbReference type="InParanoid" id="T1F858"/>
<evidence type="ECO:0000313" key="6">
    <source>
        <dbReference type="Proteomes" id="UP000015101"/>
    </source>
</evidence>
<evidence type="ECO:0000256" key="2">
    <source>
        <dbReference type="PROSITE-ProRule" id="PRU00276"/>
    </source>
</evidence>
<evidence type="ECO:0000259" key="3">
    <source>
        <dbReference type="PROSITE" id="PS50215"/>
    </source>
</evidence>
<accession>T1F858</accession>
<reference evidence="6" key="1">
    <citation type="submission" date="2012-12" db="EMBL/GenBank/DDBJ databases">
        <authorList>
            <person name="Hellsten U."/>
            <person name="Grimwood J."/>
            <person name="Chapman J.A."/>
            <person name="Shapiro H."/>
            <person name="Aerts A."/>
            <person name="Otillar R.P."/>
            <person name="Terry A.Y."/>
            <person name="Boore J.L."/>
            <person name="Simakov O."/>
            <person name="Marletaz F."/>
            <person name="Cho S.-J."/>
            <person name="Edsinger-Gonzales E."/>
            <person name="Havlak P."/>
            <person name="Kuo D.-H."/>
            <person name="Larsson T."/>
            <person name="Lv J."/>
            <person name="Arendt D."/>
            <person name="Savage R."/>
            <person name="Osoegawa K."/>
            <person name="de Jong P."/>
            <person name="Lindberg D.R."/>
            <person name="Seaver E.C."/>
            <person name="Weisblat D.A."/>
            <person name="Putnam N.H."/>
            <person name="Grigoriev I.V."/>
            <person name="Rokhsar D.S."/>
        </authorList>
    </citation>
    <scope>NUCLEOTIDE SEQUENCE</scope>
</reference>
<dbReference type="Pfam" id="PF01421">
    <property type="entry name" value="Reprolysin"/>
    <property type="match status" value="2"/>
</dbReference>
<feature type="domain" description="Peptidase M12B" evidence="3">
    <location>
        <begin position="209"/>
        <end position="412"/>
    </location>
</feature>
<dbReference type="HOGENOM" id="CLU_667787_0_0_1"/>
<dbReference type="OrthoDB" id="5855429at2759"/>
<evidence type="ECO:0000256" key="1">
    <source>
        <dbReference type="ARBA" id="ARBA00023157"/>
    </source>
</evidence>
<evidence type="ECO:0000313" key="4">
    <source>
        <dbReference type="EMBL" id="ESO01517.1"/>
    </source>
</evidence>
<dbReference type="KEGG" id="hro:HELRODRAFT_174473"/>
<dbReference type="GO" id="GO:0006508">
    <property type="term" value="P:proteolysis"/>
    <property type="evidence" value="ECO:0000318"/>
    <property type="project" value="GO_Central"/>
</dbReference>
<dbReference type="InterPro" id="IPR001590">
    <property type="entry name" value="Peptidase_M12B"/>
</dbReference>
<dbReference type="PROSITE" id="PS50215">
    <property type="entry name" value="ADAM_MEPRO"/>
    <property type="match status" value="1"/>
</dbReference>